<dbReference type="OrthoDB" id="2018246at2759"/>
<dbReference type="Gene3D" id="1.25.40.90">
    <property type="match status" value="1"/>
</dbReference>
<evidence type="ECO:0000256" key="4">
    <source>
        <dbReference type="SAM" id="MobiDB-lite"/>
    </source>
</evidence>
<dbReference type="GO" id="GO:0016020">
    <property type="term" value="C:membrane"/>
    <property type="evidence" value="ECO:0007669"/>
    <property type="project" value="UniProtKB-SubCell"/>
</dbReference>
<dbReference type="SUPFAM" id="SSF48464">
    <property type="entry name" value="ENTH/VHS domain"/>
    <property type="match status" value="1"/>
</dbReference>
<dbReference type="Gene3D" id="1.20.58.160">
    <property type="match status" value="1"/>
</dbReference>
<comment type="subcellular location">
    <subcellularLocation>
        <location evidence="1">Membrane</location>
        <topology evidence="1">Peripheral membrane protein</topology>
    </subcellularLocation>
</comment>
<dbReference type="PANTHER" id="PTHR45898:SF3">
    <property type="entry name" value="TOM1-LIKE PROTEIN 5"/>
    <property type="match status" value="1"/>
</dbReference>
<keyword evidence="7" id="KW-1185">Reference proteome</keyword>
<dbReference type="GO" id="GO:0043328">
    <property type="term" value="P:protein transport to vacuole involved in ubiquitin-dependent protein catabolic process via the multivesicular body sorting pathway"/>
    <property type="evidence" value="ECO:0007669"/>
    <property type="project" value="InterPro"/>
</dbReference>
<dbReference type="GO" id="GO:0035091">
    <property type="term" value="F:phosphatidylinositol binding"/>
    <property type="evidence" value="ECO:0007669"/>
    <property type="project" value="InterPro"/>
</dbReference>
<dbReference type="PANTHER" id="PTHR45898">
    <property type="entry name" value="TOM1-LIKE PROTEIN"/>
    <property type="match status" value="1"/>
</dbReference>
<feature type="region of interest" description="Disordered" evidence="4">
    <location>
        <begin position="354"/>
        <end position="394"/>
    </location>
</feature>
<sequence>MIGMSSEVVDLVNVATNEKITDLDWTINIMICELVANDPRKDAVKSIQRRLRNKSARIQFYSVRLLEILLNNCGQYIYKLVIDYGILAMLVKIFKKKSDFPIQQSIFFLIDAVQRVVGGSSGKFPQYHAAYLDLMSTGVKFPQQSTAIPSDPPIASNPIDNATNQGNVSTNGNGAIEHPVPQPGLVAETFSLLEVFRDVLNDQHYREGASSDLLQDLVEKCSSQKEKLVRFIINSSDETVDVKEAIELIGQMNKLITKRNALVSLQSTSATTSANHEETDAEEEDCDHEFNRMDKGKDCVIDDYQKNPYHTINSSSPWSLPARSCIYPIPPPPTMYREREIYFMEREKSLKENQAYDGLSNSGRMREQSLHSLNSSTISRSWDSGITDFSDQEP</sequence>
<dbReference type="InterPro" id="IPR002014">
    <property type="entry name" value="VHS_dom"/>
</dbReference>
<dbReference type="PROSITE" id="PS50179">
    <property type="entry name" value="VHS"/>
    <property type="match status" value="1"/>
</dbReference>
<evidence type="ECO:0000256" key="2">
    <source>
        <dbReference type="ARBA" id="ARBA00007708"/>
    </source>
</evidence>
<evidence type="ECO:0000313" key="6">
    <source>
        <dbReference type="EMBL" id="KMZ68790.1"/>
    </source>
</evidence>
<comment type="similarity">
    <text evidence="2">Belongs to the TOM1 family.</text>
</comment>
<dbReference type="InterPro" id="IPR044836">
    <property type="entry name" value="TOL_plant"/>
</dbReference>
<keyword evidence="3" id="KW-0472">Membrane</keyword>
<dbReference type="Pfam" id="PF00790">
    <property type="entry name" value="VHS"/>
    <property type="match status" value="1"/>
</dbReference>
<gene>
    <name evidence="6" type="ORF">ZOSMA_22G00820</name>
</gene>
<protein>
    <recommendedName>
        <fullName evidence="5">VHS domain-containing protein</fullName>
    </recommendedName>
</protein>
<feature type="domain" description="VHS" evidence="5">
    <location>
        <begin position="15"/>
        <end position="142"/>
    </location>
</feature>
<dbReference type="InterPro" id="IPR008942">
    <property type="entry name" value="ENTH_VHS"/>
</dbReference>
<dbReference type="AlphaFoldDB" id="A0A0K9PKM5"/>
<dbReference type="Proteomes" id="UP000036987">
    <property type="component" value="Unassembled WGS sequence"/>
</dbReference>
<evidence type="ECO:0000256" key="1">
    <source>
        <dbReference type="ARBA" id="ARBA00004170"/>
    </source>
</evidence>
<reference evidence="7" key="1">
    <citation type="journal article" date="2016" name="Nature">
        <title>The genome of the seagrass Zostera marina reveals angiosperm adaptation to the sea.</title>
        <authorList>
            <person name="Olsen J.L."/>
            <person name="Rouze P."/>
            <person name="Verhelst B."/>
            <person name="Lin Y.-C."/>
            <person name="Bayer T."/>
            <person name="Collen J."/>
            <person name="Dattolo E."/>
            <person name="De Paoli E."/>
            <person name="Dittami S."/>
            <person name="Maumus F."/>
            <person name="Michel G."/>
            <person name="Kersting A."/>
            <person name="Lauritano C."/>
            <person name="Lohaus R."/>
            <person name="Toepel M."/>
            <person name="Tonon T."/>
            <person name="Vanneste K."/>
            <person name="Amirebrahimi M."/>
            <person name="Brakel J."/>
            <person name="Bostroem C."/>
            <person name="Chovatia M."/>
            <person name="Grimwood J."/>
            <person name="Jenkins J.W."/>
            <person name="Jueterbock A."/>
            <person name="Mraz A."/>
            <person name="Stam W.T."/>
            <person name="Tice H."/>
            <person name="Bornberg-Bauer E."/>
            <person name="Green P.J."/>
            <person name="Pearson G.A."/>
            <person name="Procaccini G."/>
            <person name="Duarte C.M."/>
            <person name="Schmutz J."/>
            <person name="Reusch T.B.H."/>
            <person name="Van de Peer Y."/>
        </authorList>
    </citation>
    <scope>NUCLEOTIDE SEQUENCE [LARGE SCALE GENOMIC DNA]</scope>
    <source>
        <strain evidence="7">cv. Finnish</strain>
    </source>
</reference>
<proteinExistence type="inferred from homology"/>
<name>A0A0K9PKM5_ZOSMR</name>
<dbReference type="InterPro" id="IPR038425">
    <property type="entry name" value="GAT_sf"/>
</dbReference>
<dbReference type="SUPFAM" id="SSF89009">
    <property type="entry name" value="GAT-like domain"/>
    <property type="match status" value="1"/>
</dbReference>
<dbReference type="SMART" id="SM00288">
    <property type="entry name" value="VHS"/>
    <property type="match status" value="1"/>
</dbReference>
<comment type="caution">
    <text evidence="6">The sequence shown here is derived from an EMBL/GenBank/DDBJ whole genome shotgun (WGS) entry which is preliminary data.</text>
</comment>
<dbReference type="CDD" id="cd03561">
    <property type="entry name" value="VHS"/>
    <property type="match status" value="1"/>
</dbReference>
<organism evidence="6 7">
    <name type="scientific">Zostera marina</name>
    <name type="common">Eelgrass</name>
    <dbReference type="NCBI Taxonomy" id="29655"/>
    <lineage>
        <taxon>Eukaryota</taxon>
        <taxon>Viridiplantae</taxon>
        <taxon>Streptophyta</taxon>
        <taxon>Embryophyta</taxon>
        <taxon>Tracheophyta</taxon>
        <taxon>Spermatophyta</taxon>
        <taxon>Magnoliopsida</taxon>
        <taxon>Liliopsida</taxon>
        <taxon>Zosteraceae</taxon>
        <taxon>Zostera</taxon>
    </lineage>
</organism>
<accession>A0A0K9PKM5</accession>
<feature type="compositionally biased region" description="Polar residues" evidence="4">
    <location>
        <begin position="370"/>
        <end position="394"/>
    </location>
</feature>
<dbReference type="EMBL" id="LFYR01000811">
    <property type="protein sequence ID" value="KMZ68790.1"/>
    <property type="molecule type" value="Genomic_DNA"/>
</dbReference>
<evidence type="ECO:0000259" key="5">
    <source>
        <dbReference type="PROSITE" id="PS50179"/>
    </source>
</evidence>
<evidence type="ECO:0000256" key="3">
    <source>
        <dbReference type="ARBA" id="ARBA00023136"/>
    </source>
</evidence>
<evidence type="ECO:0000313" key="7">
    <source>
        <dbReference type="Proteomes" id="UP000036987"/>
    </source>
</evidence>
<dbReference type="GO" id="GO:0043130">
    <property type="term" value="F:ubiquitin binding"/>
    <property type="evidence" value="ECO:0007669"/>
    <property type="project" value="InterPro"/>
</dbReference>